<evidence type="ECO:0000256" key="1">
    <source>
        <dbReference type="ARBA" id="ARBA00010982"/>
    </source>
</evidence>
<comment type="similarity">
    <text evidence="1 6">Belongs to the thiolase-like superfamily. Thiolase family.</text>
</comment>
<keyword evidence="4 6" id="KW-0012">Acyltransferase</keyword>
<evidence type="ECO:0000259" key="7">
    <source>
        <dbReference type="Pfam" id="PF00108"/>
    </source>
</evidence>
<dbReference type="PANTHER" id="PTHR18919:SF107">
    <property type="entry name" value="ACETYL-COA ACETYLTRANSFERASE, CYTOSOLIC"/>
    <property type="match status" value="1"/>
</dbReference>
<dbReference type="InterPro" id="IPR020613">
    <property type="entry name" value="Thiolase_CS"/>
</dbReference>
<evidence type="ECO:0000256" key="2">
    <source>
        <dbReference type="ARBA" id="ARBA00012705"/>
    </source>
</evidence>
<evidence type="ECO:0000259" key="8">
    <source>
        <dbReference type="Pfam" id="PF02803"/>
    </source>
</evidence>
<dbReference type="InterPro" id="IPR002155">
    <property type="entry name" value="Thiolase"/>
</dbReference>
<dbReference type="Pfam" id="PF00108">
    <property type="entry name" value="Thiolase_N"/>
    <property type="match status" value="1"/>
</dbReference>
<dbReference type="RefSeq" id="WP_203254733.1">
    <property type="nucleotide sequence ID" value="NZ_CP069127.1"/>
</dbReference>
<protein>
    <recommendedName>
        <fullName evidence="2">acetyl-CoA C-acetyltransferase</fullName>
        <ecNumber evidence="2">2.3.1.9</ecNumber>
    </recommendedName>
    <alternativeName>
        <fullName evidence="5">Acetoacetyl-CoA thiolase</fullName>
    </alternativeName>
</protein>
<dbReference type="PROSITE" id="PS00099">
    <property type="entry name" value="THIOLASE_3"/>
    <property type="match status" value="1"/>
</dbReference>
<feature type="domain" description="Thiolase N-terminal" evidence="7">
    <location>
        <begin position="2"/>
        <end position="264"/>
    </location>
</feature>
<proteinExistence type="inferred from homology"/>
<evidence type="ECO:0000256" key="6">
    <source>
        <dbReference type="RuleBase" id="RU003557"/>
    </source>
</evidence>
<accession>A0ABX7FJN8</accession>
<dbReference type="InterPro" id="IPR020617">
    <property type="entry name" value="Thiolase_C"/>
</dbReference>
<dbReference type="InterPro" id="IPR020616">
    <property type="entry name" value="Thiolase_N"/>
</dbReference>
<dbReference type="SUPFAM" id="SSF53901">
    <property type="entry name" value="Thiolase-like"/>
    <property type="match status" value="2"/>
</dbReference>
<dbReference type="NCBIfam" id="TIGR01930">
    <property type="entry name" value="AcCoA-C-Actrans"/>
    <property type="match status" value="1"/>
</dbReference>
<dbReference type="Pfam" id="PF02803">
    <property type="entry name" value="Thiolase_C"/>
    <property type="match status" value="1"/>
</dbReference>
<sequence length="396" mass="42302">MVVIVNALRTPIGKYGGALAQTTPEELVGIVMNNNLSHSGFRPEIVDEVIVGQTKQSAHSPNIARVAALKAGFPETVPGYTVHRQCGSGMQAVWNAYTSILTGQSEVVLAGGVESMSMAPYYFVGNRFGLNPGNMTMFDSNTESQPRSQPVDRYGTFTMGETAEILAEKYEISRQAQDEFSYQSQAKAKSAIESERFNDEIVPIEVKEGRNSVRLFAVDEHPRETSLQKLTELSPVFRKNGTVTAGNSSGRNDGAAMLLMMSEKKAKSLGLTPMAKIRSFASAGVSPKEMGIGPVPATKKALQLCGVDLSDVQLIELNEAFAAQSLAVLKEWGISGSNVNVNGGAIALGHPLGCSGARIMVTLVHEMQKQDAKYGLATLCIAGGQGIATVIEKWNG</sequence>
<evidence type="ECO:0000313" key="10">
    <source>
        <dbReference type="Proteomes" id="UP000596248"/>
    </source>
</evidence>
<dbReference type="InterPro" id="IPR020610">
    <property type="entry name" value="Thiolase_AS"/>
</dbReference>
<organism evidence="9 10">
    <name type="scientific">Brevibacillus choshinensis</name>
    <dbReference type="NCBI Taxonomy" id="54911"/>
    <lineage>
        <taxon>Bacteria</taxon>
        <taxon>Bacillati</taxon>
        <taxon>Bacillota</taxon>
        <taxon>Bacilli</taxon>
        <taxon>Bacillales</taxon>
        <taxon>Paenibacillaceae</taxon>
        <taxon>Brevibacillus</taxon>
    </lineage>
</organism>
<evidence type="ECO:0000256" key="4">
    <source>
        <dbReference type="ARBA" id="ARBA00023315"/>
    </source>
</evidence>
<dbReference type="PIRSF" id="PIRSF000429">
    <property type="entry name" value="Ac-CoA_Ac_transf"/>
    <property type="match status" value="1"/>
</dbReference>
<keyword evidence="10" id="KW-1185">Reference proteome</keyword>
<evidence type="ECO:0000256" key="5">
    <source>
        <dbReference type="ARBA" id="ARBA00030755"/>
    </source>
</evidence>
<dbReference type="Gene3D" id="3.40.47.10">
    <property type="match status" value="2"/>
</dbReference>
<dbReference type="PROSITE" id="PS00737">
    <property type="entry name" value="THIOLASE_2"/>
    <property type="match status" value="1"/>
</dbReference>
<name>A0ABX7FJN8_BRECH</name>
<dbReference type="EMBL" id="CP069127">
    <property type="protein sequence ID" value="QRG65215.1"/>
    <property type="molecule type" value="Genomic_DNA"/>
</dbReference>
<gene>
    <name evidence="9" type="ORF">JNE38_16355</name>
</gene>
<keyword evidence="3 6" id="KW-0808">Transferase</keyword>
<evidence type="ECO:0000313" key="9">
    <source>
        <dbReference type="EMBL" id="QRG65215.1"/>
    </source>
</evidence>
<dbReference type="EC" id="2.3.1.9" evidence="2"/>
<dbReference type="Proteomes" id="UP000596248">
    <property type="component" value="Chromosome"/>
</dbReference>
<dbReference type="PANTHER" id="PTHR18919">
    <property type="entry name" value="ACETYL-COA C-ACYLTRANSFERASE"/>
    <property type="match status" value="1"/>
</dbReference>
<evidence type="ECO:0000256" key="3">
    <source>
        <dbReference type="ARBA" id="ARBA00022679"/>
    </source>
</evidence>
<dbReference type="InterPro" id="IPR016039">
    <property type="entry name" value="Thiolase-like"/>
</dbReference>
<dbReference type="CDD" id="cd00751">
    <property type="entry name" value="thiolase"/>
    <property type="match status" value="1"/>
</dbReference>
<feature type="domain" description="Thiolase C-terminal" evidence="8">
    <location>
        <begin position="271"/>
        <end position="393"/>
    </location>
</feature>
<reference evidence="9 10" key="1">
    <citation type="submission" date="2021-01" db="EMBL/GenBank/DDBJ databases">
        <title>Identification of strong promoters based on the transcriptome of Brevibacillus choshinensis.</title>
        <authorList>
            <person name="Yao D."/>
            <person name="Zhang K."/>
            <person name="Wu J."/>
        </authorList>
    </citation>
    <scope>NUCLEOTIDE SEQUENCE [LARGE SCALE GENOMIC DNA]</scope>
    <source>
        <strain evidence="9 10">HPD31-SP3</strain>
    </source>
</reference>